<protein>
    <submittedName>
        <fullName evidence="1">Uncharacterized protein</fullName>
    </submittedName>
</protein>
<dbReference type="AlphaFoldDB" id="A0A7V9A8T1"/>
<proteinExistence type="predicted"/>
<gene>
    <name evidence="1" type="ORF">HOV93_39390</name>
</gene>
<dbReference type="EMBL" id="JABRWO010000011">
    <property type="protein sequence ID" value="MBA2116747.1"/>
    <property type="molecule type" value="Genomic_DNA"/>
</dbReference>
<name>A0A7V9A8T1_9BACT</name>
<sequence length="36" mass="4046">MPLLTFLFHHPFEAEPDSGCTLAVLLVDWLFACIPT</sequence>
<comment type="caution">
    <text evidence="1">The sequence shown here is derived from an EMBL/GenBank/DDBJ whole genome shotgun (WGS) entry which is preliminary data.</text>
</comment>
<evidence type="ECO:0000313" key="2">
    <source>
        <dbReference type="Proteomes" id="UP000551616"/>
    </source>
</evidence>
<dbReference type="Proteomes" id="UP000551616">
    <property type="component" value="Unassembled WGS sequence"/>
</dbReference>
<keyword evidence="2" id="KW-1185">Reference proteome</keyword>
<evidence type="ECO:0000313" key="1">
    <source>
        <dbReference type="EMBL" id="MBA2116747.1"/>
    </source>
</evidence>
<reference evidence="1 2" key="1">
    <citation type="submission" date="2020-05" db="EMBL/GenBank/DDBJ databases">
        <title>Bremerella alba sp. nov., a novel planctomycete isolated from the surface of the macroalga Fucus spiralis.</title>
        <authorList>
            <person name="Godinho O."/>
            <person name="Botelho R."/>
            <person name="Albuquerque L."/>
            <person name="Wiegand S."/>
            <person name="Da Costa M.S."/>
            <person name="Lobo-Da-Cunha A."/>
            <person name="Jogler C."/>
            <person name="Lage O.M."/>
        </authorList>
    </citation>
    <scope>NUCLEOTIDE SEQUENCE [LARGE SCALE GENOMIC DNA]</scope>
    <source>
        <strain evidence="1 2">FF15</strain>
    </source>
</reference>
<accession>A0A7V9A8T1</accession>
<organism evidence="1 2">
    <name type="scientific">Bremerella alba</name>
    <dbReference type="NCBI Taxonomy" id="980252"/>
    <lineage>
        <taxon>Bacteria</taxon>
        <taxon>Pseudomonadati</taxon>
        <taxon>Planctomycetota</taxon>
        <taxon>Planctomycetia</taxon>
        <taxon>Pirellulales</taxon>
        <taxon>Pirellulaceae</taxon>
        <taxon>Bremerella</taxon>
    </lineage>
</organism>